<evidence type="ECO:0000256" key="7">
    <source>
        <dbReference type="ARBA" id="ARBA00022722"/>
    </source>
</evidence>
<dbReference type="GO" id="GO:0008409">
    <property type="term" value="F:5'-3' exonuclease activity"/>
    <property type="evidence" value="ECO:0007669"/>
    <property type="project" value="InterPro"/>
</dbReference>
<evidence type="ECO:0000256" key="3">
    <source>
        <dbReference type="ARBA" id="ARBA00020311"/>
    </source>
</evidence>
<evidence type="ECO:0000256" key="14">
    <source>
        <dbReference type="ARBA" id="ARBA00049244"/>
    </source>
</evidence>
<dbReference type="EMBL" id="JACHVY010000004">
    <property type="protein sequence ID" value="MBB2902911.1"/>
    <property type="molecule type" value="Genomic_DNA"/>
</dbReference>
<dbReference type="Gene3D" id="1.20.1060.10">
    <property type="entry name" value="Taq DNA Polymerase, Chain T, domain 4"/>
    <property type="match status" value="1"/>
</dbReference>
<gene>
    <name evidence="17" type="primary">polA</name>
    <name evidence="22" type="ORF">FHR75_003747</name>
</gene>
<dbReference type="InterPro" id="IPR001098">
    <property type="entry name" value="DNA-dir_DNA_pol_A_palm_dom"/>
</dbReference>
<dbReference type="GO" id="GO:0003677">
    <property type="term" value="F:DNA binding"/>
    <property type="evidence" value="ECO:0007669"/>
    <property type="project" value="UniProtKB-UniRule"/>
</dbReference>
<dbReference type="Gene3D" id="3.30.420.10">
    <property type="entry name" value="Ribonuclease H-like superfamily/Ribonuclease H"/>
    <property type="match status" value="1"/>
</dbReference>
<proteinExistence type="inferred from homology"/>
<evidence type="ECO:0000313" key="22">
    <source>
        <dbReference type="EMBL" id="MBB2902911.1"/>
    </source>
</evidence>
<evidence type="ECO:0000256" key="8">
    <source>
        <dbReference type="ARBA" id="ARBA00022763"/>
    </source>
</evidence>
<comment type="catalytic activity">
    <reaction evidence="14 17">
        <text>DNA(n) + a 2'-deoxyribonucleoside 5'-triphosphate = DNA(n+1) + diphosphate</text>
        <dbReference type="Rhea" id="RHEA:22508"/>
        <dbReference type="Rhea" id="RHEA-COMP:17339"/>
        <dbReference type="Rhea" id="RHEA-COMP:17340"/>
        <dbReference type="ChEBI" id="CHEBI:33019"/>
        <dbReference type="ChEBI" id="CHEBI:61560"/>
        <dbReference type="ChEBI" id="CHEBI:173112"/>
        <dbReference type="EC" id="2.7.7.7"/>
    </reaction>
</comment>
<keyword evidence="7" id="KW-0540">Nuclease</keyword>
<dbReference type="FunFam" id="1.10.150.20:FF:000002">
    <property type="entry name" value="DNA polymerase I"/>
    <property type="match status" value="1"/>
</dbReference>
<dbReference type="GO" id="GO:0006302">
    <property type="term" value="P:double-strand break repair"/>
    <property type="evidence" value="ECO:0007669"/>
    <property type="project" value="TreeGrafter"/>
</dbReference>
<dbReference type="Gene3D" id="3.30.70.370">
    <property type="match status" value="1"/>
</dbReference>
<evidence type="ECO:0000313" key="23">
    <source>
        <dbReference type="Proteomes" id="UP000533269"/>
    </source>
</evidence>
<evidence type="ECO:0000259" key="19">
    <source>
        <dbReference type="SMART" id="SM00474"/>
    </source>
</evidence>
<keyword evidence="12 17" id="KW-0238">DNA-binding</keyword>
<dbReference type="SMART" id="SM00279">
    <property type="entry name" value="HhH2"/>
    <property type="match status" value="1"/>
</dbReference>
<evidence type="ECO:0000256" key="16">
    <source>
        <dbReference type="NCBIfam" id="TIGR00593"/>
    </source>
</evidence>
<dbReference type="NCBIfam" id="NF004397">
    <property type="entry name" value="PRK05755.1"/>
    <property type="match status" value="1"/>
</dbReference>
<dbReference type="PANTHER" id="PTHR10133:SF27">
    <property type="entry name" value="DNA POLYMERASE NU"/>
    <property type="match status" value="1"/>
</dbReference>
<dbReference type="GO" id="GO:0003887">
    <property type="term" value="F:DNA-directed DNA polymerase activity"/>
    <property type="evidence" value="ECO:0007669"/>
    <property type="project" value="UniProtKB-UniRule"/>
</dbReference>
<dbReference type="EC" id="2.7.7.7" evidence="2 16"/>
<keyword evidence="6 17" id="KW-0235">DNA replication</keyword>
<dbReference type="FunFam" id="1.20.1060.10:FF:000001">
    <property type="entry name" value="DNA polymerase I"/>
    <property type="match status" value="1"/>
</dbReference>
<dbReference type="CDD" id="cd09898">
    <property type="entry name" value="H3TH_53EXO"/>
    <property type="match status" value="1"/>
</dbReference>
<feature type="region of interest" description="Disordered" evidence="18">
    <location>
        <begin position="1"/>
        <end position="25"/>
    </location>
</feature>
<dbReference type="PANTHER" id="PTHR10133">
    <property type="entry name" value="DNA POLYMERASE I"/>
    <property type="match status" value="1"/>
</dbReference>
<evidence type="ECO:0000256" key="15">
    <source>
        <dbReference type="ARBA" id="ARBA00053603"/>
    </source>
</evidence>
<dbReference type="InterPro" id="IPR012337">
    <property type="entry name" value="RNaseH-like_sf"/>
</dbReference>
<comment type="function">
    <text evidence="15">In addition to polymerase activity, this DNA polymerase exhibits 3'-5' and 5'-3' exonuclease activity.</text>
</comment>
<dbReference type="PRINTS" id="PR00868">
    <property type="entry name" value="DNAPOLI"/>
</dbReference>
<dbReference type="InterPro" id="IPR020045">
    <property type="entry name" value="DNA_polI_H3TH"/>
</dbReference>
<accession>A0A7W4XY94</accession>
<reference evidence="22 23" key="1">
    <citation type="submission" date="2020-08" db="EMBL/GenBank/DDBJ databases">
        <title>The Agave Microbiome: Exploring the role of microbial communities in plant adaptations to desert environments.</title>
        <authorList>
            <person name="Partida-Martinez L.P."/>
        </authorList>
    </citation>
    <scope>NUCLEOTIDE SEQUENCE [LARGE SCALE GENOMIC DNA]</scope>
    <source>
        <strain evidence="22 23">AS2.23</strain>
    </source>
</reference>
<evidence type="ECO:0000256" key="11">
    <source>
        <dbReference type="ARBA" id="ARBA00022932"/>
    </source>
</evidence>
<evidence type="ECO:0000256" key="6">
    <source>
        <dbReference type="ARBA" id="ARBA00022705"/>
    </source>
</evidence>
<dbReference type="SUPFAM" id="SSF47807">
    <property type="entry name" value="5' to 3' exonuclease, C-terminal subdomain"/>
    <property type="match status" value="1"/>
</dbReference>
<dbReference type="InterPro" id="IPR018320">
    <property type="entry name" value="DNA_polymerase_1"/>
</dbReference>
<evidence type="ECO:0000259" key="20">
    <source>
        <dbReference type="SMART" id="SM00475"/>
    </source>
</evidence>
<dbReference type="AlphaFoldDB" id="A0A7W4XY94"/>
<sequence>MTPAASTTASTTRARASSARKGAKAAPTRPRLLLIDGHSMAYRAFYALPVQNFATTTGQPTNAVYGFTSMLINLLRDEDPTHFAVTFDVSRASFRTEVYADYKGTRTKSPDEFRGQVDLVKEVLAALRVPVVEIEGYEADDVIATLTEQAVAQGFDVLISSGDRDAFQLVRPEVTVLYPVKGVSELTRMTPEAVEAKYGVPPERYPDLAALVGESSDNLPGVPGVGAKTAAKWINLYDGLDGVIANADLIKGKAGESLRAHLDSVIRNRRLNALVHDLTLSATIPELVRRAWDREQVHTVFDGLEFRVLRDRLFATLESAEPEAEAGFGVDGAVLLAGEVAPWLSDHARDRTGLHVTGEWSRGSGEVTGLALAGADGVAAWIDPLTLEPADEQALAAWLADPDRPKVAHDVKGPSHALLARGWTLAGVVLDTALAAYLCRPDQRSYDLADLAVRHLKRELRAEGSTGGADADVDEQLTLDGSDGPVGGDQQARAEEGMVRALAISELAGVLAAELEERGGTRLLHEVELPLVAVLAAQERVGIAVDDELLADLEARFAERVAQAQAQAYEVIGTEINLGSPKQLQTVLFEQLDMPKTKRTKTGYTTDADALAALFVKTEHPFLAHLLEHRDASRLRQTVEGLRKSVADDGRIHTTYQQMIAATGRLSSTDPNLQNIPIRTEEGRRIREAFVVGPDAGAGDGYECLLTADYSQIEMRIMAHLSGDEGLISAFTSGEDLHRFVGSRVFGVAPVDVTPEMRAKIKAMSYGLAYGLSAFGLSNQLKISTEEAKDLMDEYFQRFGGVRDYLHGVVEEARRTGWTETIMGRRRYLPDLASDNRQRREMAERMALNAPIQGSAADIIKVAMLDLDAGLREAGLRSRLLLQVHDELVLEVARGEREPLEELVRATMAGAADLAVPLDVSVGVGRSWHEAGH</sequence>
<dbReference type="SMART" id="SM00482">
    <property type="entry name" value="POLAc"/>
    <property type="match status" value="1"/>
</dbReference>
<dbReference type="GO" id="GO:0006261">
    <property type="term" value="P:DNA-templated DNA replication"/>
    <property type="evidence" value="ECO:0007669"/>
    <property type="project" value="UniProtKB-UniRule"/>
</dbReference>
<keyword evidence="10" id="KW-0269">Exonuclease</keyword>
<keyword evidence="5 17" id="KW-0548">Nucleotidyltransferase</keyword>
<comment type="caution">
    <text evidence="22">The sequence shown here is derived from an EMBL/GenBank/DDBJ whole genome shotgun (WGS) entry which is preliminary data.</text>
</comment>
<dbReference type="GO" id="GO:0008408">
    <property type="term" value="F:3'-5' exonuclease activity"/>
    <property type="evidence" value="ECO:0007669"/>
    <property type="project" value="InterPro"/>
</dbReference>
<dbReference type="InterPro" id="IPR036279">
    <property type="entry name" value="5-3_exonuclease_C_sf"/>
</dbReference>
<dbReference type="SUPFAM" id="SSF88723">
    <property type="entry name" value="PIN domain-like"/>
    <property type="match status" value="1"/>
</dbReference>
<keyword evidence="8 17" id="KW-0227">DNA damage</keyword>
<dbReference type="CDD" id="cd06140">
    <property type="entry name" value="DNA_polA_I_Bacillus_like_exo"/>
    <property type="match status" value="1"/>
</dbReference>
<evidence type="ECO:0000256" key="12">
    <source>
        <dbReference type="ARBA" id="ARBA00023125"/>
    </source>
</evidence>
<keyword evidence="11 17" id="KW-0239">DNA-directed DNA polymerase</keyword>
<dbReference type="SMART" id="SM00474">
    <property type="entry name" value="35EXOc"/>
    <property type="match status" value="1"/>
</dbReference>
<keyword evidence="9" id="KW-0378">Hydrolase</keyword>
<dbReference type="FunFam" id="3.40.50.1010:FF:000001">
    <property type="entry name" value="DNA polymerase I"/>
    <property type="match status" value="1"/>
</dbReference>
<reference evidence="22 23" key="2">
    <citation type="submission" date="2020-08" db="EMBL/GenBank/DDBJ databases">
        <authorList>
            <person name="Partida-Martinez L."/>
            <person name="Huntemann M."/>
            <person name="Clum A."/>
            <person name="Wang J."/>
            <person name="Palaniappan K."/>
            <person name="Ritter S."/>
            <person name="Chen I.-M."/>
            <person name="Stamatis D."/>
            <person name="Reddy T."/>
            <person name="O'Malley R."/>
            <person name="Daum C."/>
            <person name="Shapiro N."/>
            <person name="Ivanova N."/>
            <person name="Kyrpides N."/>
            <person name="Woyke T."/>
        </authorList>
    </citation>
    <scope>NUCLEOTIDE SEQUENCE [LARGE SCALE GENOMIC DNA]</scope>
    <source>
        <strain evidence="22 23">AS2.23</strain>
    </source>
</reference>
<evidence type="ECO:0000256" key="9">
    <source>
        <dbReference type="ARBA" id="ARBA00022801"/>
    </source>
</evidence>
<feature type="region of interest" description="Disordered" evidence="18">
    <location>
        <begin position="464"/>
        <end position="490"/>
    </location>
</feature>
<evidence type="ECO:0000256" key="4">
    <source>
        <dbReference type="ARBA" id="ARBA00022679"/>
    </source>
</evidence>
<comment type="similarity">
    <text evidence="1 17">Belongs to the DNA polymerase type-A family.</text>
</comment>
<dbReference type="CDD" id="cd09859">
    <property type="entry name" value="PIN_53EXO"/>
    <property type="match status" value="1"/>
</dbReference>
<dbReference type="InterPro" id="IPR029060">
    <property type="entry name" value="PIN-like_dom_sf"/>
</dbReference>
<dbReference type="InterPro" id="IPR002562">
    <property type="entry name" value="3'-5'_exonuclease_dom"/>
</dbReference>
<dbReference type="SUPFAM" id="SSF53098">
    <property type="entry name" value="Ribonuclease H-like"/>
    <property type="match status" value="1"/>
</dbReference>
<dbReference type="InterPro" id="IPR020046">
    <property type="entry name" value="5-3_exonucl_a-hlix_arch_N"/>
</dbReference>
<dbReference type="Gene3D" id="3.40.50.1010">
    <property type="entry name" value="5'-nuclease"/>
    <property type="match status" value="1"/>
</dbReference>
<dbReference type="InterPro" id="IPR036397">
    <property type="entry name" value="RNaseH_sf"/>
</dbReference>
<dbReference type="Proteomes" id="UP000533269">
    <property type="component" value="Unassembled WGS sequence"/>
</dbReference>
<dbReference type="InterPro" id="IPR008918">
    <property type="entry name" value="HhH2"/>
</dbReference>
<dbReference type="InterPro" id="IPR002421">
    <property type="entry name" value="5-3_exonuclease"/>
</dbReference>
<dbReference type="Pfam" id="PF02739">
    <property type="entry name" value="5_3_exonuc_N"/>
    <property type="match status" value="1"/>
</dbReference>
<dbReference type="Gene3D" id="1.10.150.20">
    <property type="entry name" value="5' to 3' exonuclease, C-terminal subdomain"/>
    <property type="match status" value="2"/>
</dbReference>
<keyword evidence="13 17" id="KW-0234">DNA repair</keyword>
<evidence type="ECO:0000259" key="21">
    <source>
        <dbReference type="SMART" id="SM00482"/>
    </source>
</evidence>
<evidence type="ECO:0000256" key="13">
    <source>
        <dbReference type="ARBA" id="ARBA00023204"/>
    </source>
</evidence>
<evidence type="ECO:0000256" key="18">
    <source>
        <dbReference type="SAM" id="MobiDB-lite"/>
    </source>
</evidence>
<name>A0A7W4XY94_KINRA</name>
<feature type="domain" description="3'-5' exonuclease" evidence="19">
    <location>
        <begin position="331"/>
        <end position="516"/>
    </location>
</feature>
<organism evidence="22 23">
    <name type="scientific">Kineococcus radiotolerans</name>
    <dbReference type="NCBI Taxonomy" id="131568"/>
    <lineage>
        <taxon>Bacteria</taxon>
        <taxon>Bacillati</taxon>
        <taxon>Actinomycetota</taxon>
        <taxon>Actinomycetes</taxon>
        <taxon>Kineosporiales</taxon>
        <taxon>Kineosporiaceae</taxon>
        <taxon>Kineococcus</taxon>
    </lineage>
</organism>
<keyword evidence="4 17" id="KW-0808">Transferase</keyword>
<dbReference type="FunFam" id="1.10.150.20:FF:000003">
    <property type="entry name" value="DNA polymerase I"/>
    <property type="match status" value="1"/>
</dbReference>
<feature type="domain" description="DNA-directed DNA polymerase family A palm" evidence="21">
    <location>
        <begin position="683"/>
        <end position="896"/>
    </location>
</feature>
<protein>
    <recommendedName>
        <fullName evidence="3 16">DNA polymerase I</fullName>
        <ecNumber evidence="2 16">2.7.7.7</ecNumber>
    </recommendedName>
</protein>
<evidence type="ECO:0000256" key="17">
    <source>
        <dbReference type="RuleBase" id="RU004460"/>
    </source>
</evidence>
<dbReference type="InterPro" id="IPR054690">
    <property type="entry name" value="DNA_polI_exonuclease"/>
</dbReference>
<evidence type="ECO:0000256" key="2">
    <source>
        <dbReference type="ARBA" id="ARBA00012417"/>
    </source>
</evidence>
<evidence type="ECO:0000256" key="1">
    <source>
        <dbReference type="ARBA" id="ARBA00007705"/>
    </source>
</evidence>
<dbReference type="Pfam" id="PF00476">
    <property type="entry name" value="DNA_pol_A"/>
    <property type="match status" value="1"/>
</dbReference>
<dbReference type="NCBIfam" id="TIGR00593">
    <property type="entry name" value="pola"/>
    <property type="match status" value="1"/>
</dbReference>
<evidence type="ECO:0000256" key="10">
    <source>
        <dbReference type="ARBA" id="ARBA00022839"/>
    </source>
</evidence>
<dbReference type="InterPro" id="IPR002298">
    <property type="entry name" value="DNA_polymerase_A"/>
</dbReference>
<dbReference type="CDD" id="cd08637">
    <property type="entry name" value="DNA_pol_A_pol_I_C"/>
    <property type="match status" value="1"/>
</dbReference>
<feature type="domain" description="5'-3' exonuclease" evidence="20">
    <location>
        <begin position="28"/>
        <end position="290"/>
    </location>
</feature>
<dbReference type="RefSeq" id="WP_183392570.1">
    <property type="nucleotide sequence ID" value="NZ_JACHVY010000004.1"/>
</dbReference>
<dbReference type="SUPFAM" id="SSF56672">
    <property type="entry name" value="DNA/RNA polymerases"/>
    <property type="match status" value="1"/>
</dbReference>
<evidence type="ECO:0000256" key="5">
    <source>
        <dbReference type="ARBA" id="ARBA00022695"/>
    </source>
</evidence>
<dbReference type="Pfam" id="PF22619">
    <property type="entry name" value="DNA_polI_exo1"/>
    <property type="match status" value="1"/>
</dbReference>
<dbReference type="InterPro" id="IPR043502">
    <property type="entry name" value="DNA/RNA_pol_sf"/>
</dbReference>
<dbReference type="SMART" id="SM00475">
    <property type="entry name" value="53EXOc"/>
    <property type="match status" value="1"/>
</dbReference>
<dbReference type="Pfam" id="PF01367">
    <property type="entry name" value="5_3_exonuc"/>
    <property type="match status" value="1"/>
</dbReference>